<feature type="transmembrane region" description="Helical" evidence="2">
    <location>
        <begin position="37"/>
        <end position="57"/>
    </location>
</feature>
<keyword evidence="2" id="KW-1133">Transmembrane helix</keyword>
<evidence type="ECO:0000313" key="5">
    <source>
        <dbReference type="Proteomes" id="UP001052739"/>
    </source>
</evidence>
<keyword evidence="2" id="KW-0472">Membrane</keyword>
<feature type="transmembrane region" description="Helical" evidence="2">
    <location>
        <begin position="12"/>
        <end position="31"/>
    </location>
</feature>
<evidence type="ECO:0000259" key="3">
    <source>
        <dbReference type="Pfam" id="PF10756"/>
    </source>
</evidence>
<proteinExistence type="predicted"/>
<keyword evidence="5" id="KW-1185">Reference proteome</keyword>
<organism evidence="4 5">
    <name type="scientific">Streptomyces hydrogenans</name>
    <dbReference type="NCBI Taxonomy" id="1873719"/>
    <lineage>
        <taxon>Bacteria</taxon>
        <taxon>Bacillati</taxon>
        <taxon>Actinomycetota</taxon>
        <taxon>Actinomycetes</taxon>
        <taxon>Kitasatosporales</taxon>
        <taxon>Streptomycetaceae</taxon>
        <taxon>Streptomyces</taxon>
    </lineage>
</organism>
<sequence length="162" mass="18479">MRASRVYRNEELRKTLVFTAAVTCWGAVSLVRTLTGHYAGFPDALGIAWLAIAPFLLNEAFARTVIDEDGIRSWRPLGRRYYRWADITEVTTEVKYARSQSAHRVRLHRATGRPRWVPFPSLPHRASAPYVDAFRREVAGIEETRREATGREGTGRHGTRGR</sequence>
<evidence type="ECO:0000256" key="2">
    <source>
        <dbReference type="SAM" id="Phobius"/>
    </source>
</evidence>
<gene>
    <name evidence="4" type="ORF">Shyd_78100</name>
</gene>
<keyword evidence="2" id="KW-0812">Transmembrane</keyword>
<dbReference type="InterPro" id="IPR019692">
    <property type="entry name" value="CFP-6_PH"/>
</dbReference>
<dbReference type="Pfam" id="PF10756">
    <property type="entry name" value="bPH_6"/>
    <property type="match status" value="1"/>
</dbReference>
<feature type="region of interest" description="Disordered" evidence="1">
    <location>
        <begin position="142"/>
        <end position="162"/>
    </location>
</feature>
<evidence type="ECO:0000313" key="4">
    <source>
        <dbReference type="EMBL" id="GHI26439.1"/>
    </source>
</evidence>
<comment type="caution">
    <text evidence="4">The sequence shown here is derived from an EMBL/GenBank/DDBJ whole genome shotgun (WGS) entry which is preliminary data.</text>
</comment>
<dbReference type="EMBL" id="BNDW01000102">
    <property type="protein sequence ID" value="GHI26439.1"/>
    <property type="molecule type" value="Genomic_DNA"/>
</dbReference>
<evidence type="ECO:0000256" key="1">
    <source>
        <dbReference type="SAM" id="MobiDB-lite"/>
    </source>
</evidence>
<name>A0ABQ3PN44_9ACTN</name>
<reference evidence="4" key="1">
    <citation type="submission" date="2024-05" db="EMBL/GenBank/DDBJ databases">
        <title>Whole genome shotgun sequence of Streptomyces hydrogenans NBRC 13475.</title>
        <authorList>
            <person name="Komaki H."/>
            <person name="Tamura T."/>
        </authorList>
    </citation>
    <scope>NUCLEOTIDE SEQUENCE</scope>
    <source>
        <strain evidence="4">NBRC 13475</strain>
    </source>
</reference>
<protein>
    <recommendedName>
        <fullName evidence="3">Low molecular weight protein antigen 6 PH domain-containing protein</fullName>
    </recommendedName>
</protein>
<dbReference type="Proteomes" id="UP001052739">
    <property type="component" value="Unassembled WGS sequence"/>
</dbReference>
<feature type="compositionally biased region" description="Basic and acidic residues" evidence="1">
    <location>
        <begin position="142"/>
        <end position="155"/>
    </location>
</feature>
<feature type="domain" description="Low molecular weight protein antigen 6 PH" evidence="3">
    <location>
        <begin position="63"/>
        <end position="118"/>
    </location>
</feature>
<accession>A0ABQ3PN44</accession>